<organism evidence="9 10">
    <name type="scientific">Hymenobacter saemangeumensis</name>
    <dbReference type="NCBI Taxonomy" id="1084522"/>
    <lineage>
        <taxon>Bacteria</taxon>
        <taxon>Pseudomonadati</taxon>
        <taxon>Bacteroidota</taxon>
        <taxon>Cytophagia</taxon>
        <taxon>Cytophagales</taxon>
        <taxon>Hymenobacteraceae</taxon>
        <taxon>Hymenobacter</taxon>
    </lineage>
</organism>
<dbReference type="Pfam" id="PF01263">
    <property type="entry name" value="Aldose_epim"/>
    <property type="match status" value="1"/>
</dbReference>
<dbReference type="EC" id="5.1.3.3" evidence="8"/>
<comment type="caution">
    <text evidence="9">The sequence shown here is derived from an EMBL/GenBank/DDBJ whole genome shotgun (WGS) entry which is preliminary data.</text>
</comment>
<accession>A0ABP8IQK3</accession>
<comment type="subunit">
    <text evidence="4">Monomer.</text>
</comment>
<dbReference type="EMBL" id="BAABGZ010000077">
    <property type="protein sequence ID" value="GAA4367119.1"/>
    <property type="molecule type" value="Genomic_DNA"/>
</dbReference>
<dbReference type="PIRSF" id="PIRSF005096">
    <property type="entry name" value="GALM"/>
    <property type="match status" value="1"/>
</dbReference>
<dbReference type="InterPro" id="IPR011013">
    <property type="entry name" value="Gal_mutarotase_sf_dom"/>
</dbReference>
<dbReference type="NCBIfam" id="NF008277">
    <property type="entry name" value="PRK11055.1"/>
    <property type="match status" value="1"/>
</dbReference>
<proteinExistence type="inferred from homology"/>
<dbReference type="PANTHER" id="PTHR10091">
    <property type="entry name" value="ALDOSE-1-EPIMERASE"/>
    <property type="match status" value="1"/>
</dbReference>
<dbReference type="RefSeq" id="WP_345237780.1">
    <property type="nucleotide sequence ID" value="NZ_BAABGZ010000077.1"/>
</dbReference>
<reference evidence="10" key="1">
    <citation type="journal article" date="2019" name="Int. J. Syst. Evol. Microbiol.">
        <title>The Global Catalogue of Microorganisms (GCM) 10K type strain sequencing project: providing services to taxonomists for standard genome sequencing and annotation.</title>
        <authorList>
            <consortium name="The Broad Institute Genomics Platform"/>
            <consortium name="The Broad Institute Genome Sequencing Center for Infectious Disease"/>
            <person name="Wu L."/>
            <person name="Ma J."/>
        </authorList>
    </citation>
    <scope>NUCLEOTIDE SEQUENCE [LARGE SCALE GENOMIC DNA]</scope>
    <source>
        <strain evidence="10">JCM 17923</strain>
    </source>
</reference>
<dbReference type="InterPro" id="IPR014718">
    <property type="entry name" value="GH-type_carb-bd"/>
</dbReference>
<keyword evidence="6 8" id="KW-0413">Isomerase</keyword>
<evidence type="ECO:0000256" key="4">
    <source>
        <dbReference type="ARBA" id="ARBA00011245"/>
    </source>
</evidence>
<keyword evidence="5" id="KW-0106">Calcium</keyword>
<evidence type="ECO:0000313" key="10">
    <source>
        <dbReference type="Proteomes" id="UP001501153"/>
    </source>
</evidence>
<dbReference type="InterPro" id="IPR015443">
    <property type="entry name" value="Aldose_1-epimerase"/>
</dbReference>
<evidence type="ECO:0000256" key="8">
    <source>
        <dbReference type="PIRNR" id="PIRNR005096"/>
    </source>
</evidence>
<dbReference type="Gene3D" id="2.70.98.10">
    <property type="match status" value="1"/>
</dbReference>
<comment type="pathway">
    <text evidence="2 8">Carbohydrate metabolism; hexose metabolism.</text>
</comment>
<comment type="catalytic activity">
    <reaction evidence="8">
        <text>alpha-D-glucose = beta-D-glucose</text>
        <dbReference type="Rhea" id="RHEA:10264"/>
        <dbReference type="ChEBI" id="CHEBI:15903"/>
        <dbReference type="ChEBI" id="CHEBI:17925"/>
        <dbReference type="EC" id="5.1.3.3"/>
    </reaction>
</comment>
<evidence type="ECO:0000313" key="9">
    <source>
        <dbReference type="EMBL" id="GAA4367119.1"/>
    </source>
</evidence>
<protein>
    <recommendedName>
        <fullName evidence="8">Aldose 1-epimerase</fullName>
        <ecNumber evidence="8">5.1.3.3</ecNumber>
    </recommendedName>
</protein>
<sequence>MAASITSAPFGQLPDGSAAELFTLRNNQGLTATITNYGGIVTSLTTPDRTGELGDIVLGYDTLAGYLADGGTYFGALVGRYGNRIRQGRFELDGKAYQLATNNGPNHLHGGLRGFDKVLWQAHTENGPEGPCLFLRYVSPDGEEGYPGTLTVQVRYTLTNSNALRIEYEATTDQATPLNLTHHGYFNLSAGQHPDVLGHELTLYADRYTVVDDTLIPTGELRPVAGTAMDFTSAQAIGARIGQVAGGYDHNWVLARAAGPDTWADLALAADVYEPRSGRRMRVLTDQPGVQFYSGNFLDGSLQGKGGTRYGRHAGFCLETQHFPDSPNQPAFPSTILQPGHVFRSATEYRFGAA</sequence>
<comment type="cofactor">
    <cofactor evidence="1">
        <name>Ca(2+)</name>
        <dbReference type="ChEBI" id="CHEBI:29108"/>
    </cofactor>
</comment>
<dbReference type="SUPFAM" id="SSF74650">
    <property type="entry name" value="Galactose mutarotase-like"/>
    <property type="match status" value="1"/>
</dbReference>
<evidence type="ECO:0000256" key="6">
    <source>
        <dbReference type="ARBA" id="ARBA00023235"/>
    </source>
</evidence>
<evidence type="ECO:0000256" key="5">
    <source>
        <dbReference type="ARBA" id="ARBA00022837"/>
    </source>
</evidence>
<dbReference type="Proteomes" id="UP001501153">
    <property type="component" value="Unassembled WGS sequence"/>
</dbReference>
<keyword evidence="7 8" id="KW-0119">Carbohydrate metabolism</keyword>
<keyword evidence="10" id="KW-1185">Reference proteome</keyword>
<name>A0ABP8IQK3_9BACT</name>
<evidence type="ECO:0000256" key="7">
    <source>
        <dbReference type="ARBA" id="ARBA00023277"/>
    </source>
</evidence>
<dbReference type="InterPro" id="IPR008183">
    <property type="entry name" value="Aldose_1/G6P_1-epimerase"/>
</dbReference>
<evidence type="ECO:0000256" key="3">
    <source>
        <dbReference type="ARBA" id="ARBA00006206"/>
    </source>
</evidence>
<evidence type="ECO:0000256" key="1">
    <source>
        <dbReference type="ARBA" id="ARBA00001913"/>
    </source>
</evidence>
<dbReference type="CDD" id="cd09019">
    <property type="entry name" value="galactose_mutarotase_like"/>
    <property type="match status" value="1"/>
</dbReference>
<dbReference type="PANTHER" id="PTHR10091:SF0">
    <property type="entry name" value="GALACTOSE MUTAROTASE"/>
    <property type="match status" value="1"/>
</dbReference>
<dbReference type="InterPro" id="IPR047215">
    <property type="entry name" value="Galactose_mutarotase-like"/>
</dbReference>
<gene>
    <name evidence="9" type="ORF">GCM10023185_38700</name>
</gene>
<comment type="similarity">
    <text evidence="3 8">Belongs to the aldose epimerase family.</text>
</comment>
<evidence type="ECO:0000256" key="2">
    <source>
        <dbReference type="ARBA" id="ARBA00005028"/>
    </source>
</evidence>